<accession>A0A0U3B7A5</accession>
<keyword evidence="11" id="KW-0732">Signal</keyword>
<proteinExistence type="inferred from homology"/>
<organism evidence="14 15">
    <name type="scientific">Lacimicrobium alkaliphilum</name>
    <dbReference type="NCBI Taxonomy" id="1526571"/>
    <lineage>
        <taxon>Bacteria</taxon>
        <taxon>Pseudomonadati</taxon>
        <taxon>Pseudomonadota</taxon>
        <taxon>Gammaproteobacteria</taxon>
        <taxon>Alteromonadales</taxon>
        <taxon>Alteromonadaceae</taxon>
        <taxon>Lacimicrobium</taxon>
    </lineage>
</organism>
<gene>
    <name evidence="14" type="ORF">AT746_15070</name>
</gene>
<keyword evidence="15" id="KW-1185">Reference proteome</keyword>
<evidence type="ECO:0000256" key="2">
    <source>
        <dbReference type="ARBA" id="ARBA00022448"/>
    </source>
</evidence>
<evidence type="ECO:0000256" key="4">
    <source>
        <dbReference type="ARBA" id="ARBA00022692"/>
    </source>
</evidence>
<evidence type="ECO:0000256" key="9">
    <source>
        <dbReference type="RuleBase" id="RU003357"/>
    </source>
</evidence>
<dbReference type="STRING" id="1526571.AT746_15070"/>
<feature type="signal peptide" evidence="11">
    <location>
        <begin position="1"/>
        <end position="21"/>
    </location>
</feature>
<reference evidence="14 15" key="1">
    <citation type="submission" date="2015-12" db="EMBL/GenBank/DDBJ databases">
        <title>Complete genome of Lacimicrobium alkaliphilum KCTC 32984.</title>
        <authorList>
            <person name="Kim S.-G."/>
            <person name="Lee Y.-J."/>
        </authorList>
    </citation>
    <scope>NUCLEOTIDE SEQUENCE [LARGE SCALE GENOMIC DNA]</scope>
    <source>
        <strain evidence="14 15">YelD216</strain>
    </source>
</reference>
<keyword evidence="5 9" id="KW-0798">TonB box</keyword>
<evidence type="ECO:0000256" key="10">
    <source>
        <dbReference type="SAM" id="MobiDB-lite"/>
    </source>
</evidence>
<evidence type="ECO:0000256" key="3">
    <source>
        <dbReference type="ARBA" id="ARBA00022452"/>
    </source>
</evidence>
<dbReference type="Pfam" id="PF07715">
    <property type="entry name" value="Plug"/>
    <property type="match status" value="1"/>
</dbReference>
<dbReference type="InterPro" id="IPR037066">
    <property type="entry name" value="Plug_dom_sf"/>
</dbReference>
<dbReference type="InterPro" id="IPR036942">
    <property type="entry name" value="Beta-barrel_TonB_sf"/>
</dbReference>
<dbReference type="InterPro" id="IPR000531">
    <property type="entry name" value="Beta-barrel_TonB"/>
</dbReference>
<keyword evidence="3 8" id="KW-1134">Transmembrane beta strand</keyword>
<keyword evidence="6 8" id="KW-0472">Membrane</keyword>
<evidence type="ECO:0000256" key="6">
    <source>
        <dbReference type="ARBA" id="ARBA00023136"/>
    </source>
</evidence>
<dbReference type="Proteomes" id="UP000068447">
    <property type="component" value="Chromosome"/>
</dbReference>
<dbReference type="EMBL" id="CP013650">
    <property type="protein sequence ID" value="ALS99449.1"/>
    <property type="molecule type" value="Genomic_DNA"/>
</dbReference>
<dbReference type="PANTHER" id="PTHR30442">
    <property type="entry name" value="IRON III DICITRATE TRANSPORT PROTEIN FECA"/>
    <property type="match status" value="1"/>
</dbReference>
<dbReference type="RefSeq" id="WP_062481819.1">
    <property type="nucleotide sequence ID" value="NZ_CP013650.1"/>
</dbReference>
<feature type="domain" description="TonB-dependent receptor plug" evidence="13">
    <location>
        <begin position="48"/>
        <end position="157"/>
    </location>
</feature>
<dbReference type="Gene3D" id="2.170.130.10">
    <property type="entry name" value="TonB-dependent receptor, plug domain"/>
    <property type="match status" value="1"/>
</dbReference>
<comment type="similarity">
    <text evidence="8 9">Belongs to the TonB-dependent receptor family.</text>
</comment>
<keyword evidence="7 8" id="KW-0998">Cell outer membrane</keyword>
<evidence type="ECO:0000256" key="11">
    <source>
        <dbReference type="SAM" id="SignalP"/>
    </source>
</evidence>
<dbReference type="PANTHER" id="PTHR30442:SF0">
    <property type="entry name" value="FE(3+) DICITRATE TRANSPORT PROTEIN FECA"/>
    <property type="match status" value="1"/>
</dbReference>
<evidence type="ECO:0008006" key="16">
    <source>
        <dbReference type="Google" id="ProtNLM"/>
    </source>
</evidence>
<evidence type="ECO:0000259" key="13">
    <source>
        <dbReference type="Pfam" id="PF07715"/>
    </source>
</evidence>
<name>A0A0U3B7A5_9ALTE</name>
<dbReference type="KEGG" id="lal:AT746_15070"/>
<dbReference type="SUPFAM" id="SSF56935">
    <property type="entry name" value="Porins"/>
    <property type="match status" value="1"/>
</dbReference>
<evidence type="ECO:0000256" key="1">
    <source>
        <dbReference type="ARBA" id="ARBA00004571"/>
    </source>
</evidence>
<dbReference type="PROSITE" id="PS52016">
    <property type="entry name" value="TONB_DEPENDENT_REC_3"/>
    <property type="match status" value="1"/>
</dbReference>
<keyword evidence="2 8" id="KW-0813">Transport</keyword>
<evidence type="ECO:0000256" key="5">
    <source>
        <dbReference type="ARBA" id="ARBA00023077"/>
    </source>
</evidence>
<dbReference type="Gene3D" id="2.40.170.20">
    <property type="entry name" value="TonB-dependent receptor, beta-barrel domain"/>
    <property type="match status" value="1"/>
</dbReference>
<comment type="subcellular location">
    <subcellularLocation>
        <location evidence="1 8">Cell outer membrane</location>
        <topology evidence="1 8">Multi-pass membrane protein</topology>
    </subcellularLocation>
</comment>
<dbReference type="OrthoDB" id="9760494at2"/>
<evidence type="ECO:0000256" key="8">
    <source>
        <dbReference type="PROSITE-ProRule" id="PRU01360"/>
    </source>
</evidence>
<evidence type="ECO:0000256" key="7">
    <source>
        <dbReference type="ARBA" id="ARBA00023237"/>
    </source>
</evidence>
<dbReference type="Pfam" id="PF00593">
    <property type="entry name" value="TonB_dep_Rec_b-barrel"/>
    <property type="match status" value="1"/>
</dbReference>
<feature type="domain" description="TonB-dependent receptor-like beta-barrel" evidence="12">
    <location>
        <begin position="235"/>
        <end position="687"/>
    </location>
</feature>
<dbReference type="GO" id="GO:0009279">
    <property type="term" value="C:cell outer membrane"/>
    <property type="evidence" value="ECO:0007669"/>
    <property type="project" value="UniProtKB-SubCell"/>
</dbReference>
<keyword evidence="4 8" id="KW-0812">Transmembrane</keyword>
<feature type="chain" id="PRO_5006836442" description="TonB-dependent receptor" evidence="11">
    <location>
        <begin position="22"/>
        <end position="717"/>
    </location>
</feature>
<dbReference type="InterPro" id="IPR039426">
    <property type="entry name" value="TonB-dep_rcpt-like"/>
</dbReference>
<sequence length="717" mass="78248">MKHSVLATAITAALMSTTPLAEESMTPSGVSLAGVETIKIIGSKSDARGLAGSSAVIDEQQMQVEVTTDIHQVLKTVPGIYIQEEDGHGLRPNIGIRAANSGRSSKITLLEDGVMIAPAPYSNPAAYYFPTTFRMSSVEVLKGAPLLRFGPQTTGGVVNMVTTAIPDQQSGKVITQFGENSSRDIHAYIGGTEGNFGYLLETVQRSSAGFKDIDRSSRDTGFDIEDYVVKLKWTDDNQSLLAKLQYSEELSNETYAGLTDADFRRDANRRYGLSDIDQMDNSHKGYSLNYNLDINDNLSLNLVGYYNEFARNWFKAGVAGGLINSANNGDTEAQAILDGDMDLAGIKFKNNNRSYESYGLEANLGIDLNDHSIQIGVRDHRDTMDRFQPQDVYDQINGSLVFQSVIEPTGGDNRLEEADALSLWVTDNWQVTDALKVNLALRYEDVESSRRQFNDVARNDLGSFRSNDSDEWLPGASFTYDLTGEWQVLAGVHKGFSPLGGGAVAEEEPETSINYEAGVRFSRNGLFAEAIVFYSDFSNKSELCSVATPCSNGAESGTFSTGDAVVSGLEIQLSQTLDLGNYSMPIDFSYTYSNAEITKDNAVVGVFDGDELAGVPTNMASLRVALDSGDKWYHYAVAKYIDETCVALGCNNSDDAFGKTDSLFVMDIVSRYQLNSQTTLYVKVENLLDNQEIIARTPQGARPNKPQTASVGVEYSF</sequence>
<feature type="region of interest" description="Disordered" evidence="10">
    <location>
        <begin position="698"/>
        <end position="717"/>
    </location>
</feature>
<dbReference type="InterPro" id="IPR012910">
    <property type="entry name" value="Plug_dom"/>
</dbReference>
<dbReference type="GO" id="GO:0033214">
    <property type="term" value="P:siderophore-iron import into cell"/>
    <property type="evidence" value="ECO:0007669"/>
    <property type="project" value="TreeGrafter"/>
</dbReference>
<evidence type="ECO:0000259" key="12">
    <source>
        <dbReference type="Pfam" id="PF00593"/>
    </source>
</evidence>
<protein>
    <recommendedName>
        <fullName evidence="16">TonB-dependent receptor</fullName>
    </recommendedName>
</protein>
<evidence type="ECO:0000313" key="14">
    <source>
        <dbReference type="EMBL" id="ALS99449.1"/>
    </source>
</evidence>
<dbReference type="AlphaFoldDB" id="A0A0U3B7A5"/>
<evidence type="ECO:0000313" key="15">
    <source>
        <dbReference type="Proteomes" id="UP000068447"/>
    </source>
</evidence>